<organism evidence="2 3">
    <name type="scientific">Pectobacterium phage DU_PP_V</name>
    <dbReference type="NCBI Taxonomy" id="2041492"/>
    <lineage>
        <taxon>Viruses</taxon>
        <taxon>Duplodnaviria</taxon>
        <taxon>Heunggongvirae</taxon>
        <taxon>Uroviricota</taxon>
        <taxon>Caudoviricetes</taxon>
        <taxon>Demerecviridae</taxon>
        <taxon>Mccorquodalevirinae</taxon>
        <taxon>Hongcheonvirus</taxon>
        <taxon>Hongcheonvirus DUPPV</taxon>
    </lineage>
</organism>
<protein>
    <submittedName>
        <fullName evidence="2">Uncharacterized protein</fullName>
    </submittedName>
</protein>
<feature type="compositionally biased region" description="Low complexity" evidence="1">
    <location>
        <begin position="1"/>
        <end position="13"/>
    </location>
</feature>
<dbReference type="EMBL" id="MF979564">
    <property type="protein sequence ID" value="ATS94053.1"/>
    <property type="molecule type" value="Genomic_DNA"/>
</dbReference>
<dbReference type="InterPro" id="IPR054287">
    <property type="entry name" value="DUF7022"/>
</dbReference>
<evidence type="ECO:0000313" key="3">
    <source>
        <dbReference type="Proteomes" id="UP000240663"/>
    </source>
</evidence>
<sequence length="161" mass="18075">MAKSKNTKTVVVKDTSKTEANRARRLARHLKAHPNDAQTAKAVKSFTPRAKPQVKGSTKSRAKARLVAFVAGYGHKSVPVVTGTYLDNEFYPKGTMAPKDYTRQMSSRRRELSKFIMEQRATFGSVKPNLFGKEYDAEDARAICFHLGIKRSSSKPRRKSK</sequence>
<dbReference type="Proteomes" id="UP000240663">
    <property type="component" value="Segment"/>
</dbReference>
<keyword evidence="3" id="KW-1185">Reference proteome</keyword>
<gene>
    <name evidence="2" type="ORF">P13BB106kb_p069</name>
</gene>
<reference evidence="2 3" key="1">
    <citation type="submission" date="2017-09" db="EMBL/GenBank/DDBJ databases">
        <title>Complete genome sequence of bacteriophage (DU_PP_V) infecting Pectobacterium spp.</title>
        <authorList>
            <person name="Park T.-H."/>
        </authorList>
    </citation>
    <scope>NUCLEOTIDE SEQUENCE [LARGE SCALE GENOMIC DNA]</scope>
</reference>
<accession>A0A2D2W752</accession>
<evidence type="ECO:0000313" key="2">
    <source>
        <dbReference type="EMBL" id="ATS94053.1"/>
    </source>
</evidence>
<feature type="region of interest" description="Disordered" evidence="1">
    <location>
        <begin position="1"/>
        <end position="59"/>
    </location>
</feature>
<name>A0A2D2W752_9CAUD</name>
<evidence type="ECO:0000256" key="1">
    <source>
        <dbReference type="SAM" id="MobiDB-lite"/>
    </source>
</evidence>
<proteinExistence type="predicted"/>
<dbReference type="Pfam" id="PF22887">
    <property type="entry name" value="DUF7022"/>
    <property type="match status" value="1"/>
</dbReference>
<feature type="compositionally biased region" description="Basic residues" evidence="1">
    <location>
        <begin position="23"/>
        <end position="32"/>
    </location>
</feature>